<dbReference type="Pfam" id="PF01965">
    <property type="entry name" value="DJ-1_PfpI"/>
    <property type="match status" value="1"/>
</dbReference>
<sequence>MSTVPRALPPASTPRASAAAQPAPAAPTAQTTPVARRIAVVAFDRVIPFHLSVPCIVFGEPRPEGGVPPFELIVCAAEPGPLATTAGFTIGAPYGLEALEGADVVVVPSWRDAEEVPPDALCDALRAAHARGAVLVGLCFGAFVLAHAGLLDGRPATTHWAAADTFARQFPQVRFDPDVLYVDDGDILTSAGTAAGLDCCLHLLRRLAGTQAANYVARRLVVPPHRQGSQAQYVQQPVAARGRGDRLSSLLDWIRAHLDTPHTLDSLARRALMSRRTFTRQFRLTTGATVSAWLLGERLARAQQLLETTDQPIDAIAQCAGFGSATSLRQHFVEAFRTSPSAWRREFRGT</sequence>
<reference evidence="6 7" key="1">
    <citation type="submission" date="2019-03" db="EMBL/GenBank/DDBJ databases">
        <title>Paraburkholderia sp. 4M-K11, isolated from subtropical forest soil.</title>
        <authorList>
            <person name="Gao Z.-H."/>
            <person name="Qiu L.-H."/>
        </authorList>
    </citation>
    <scope>NUCLEOTIDE SEQUENCE [LARGE SCALE GENOMIC DNA]</scope>
    <source>
        <strain evidence="6 7">4M-K11</strain>
    </source>
</reference>
<dbReference type="PANTHER" id="PTHR43130">
    <property type="entry name" value="ARAC-FAMILY TRANSCRIPTIONAL REGULATOR"/>
    <property type="match status" value="1"/>
</dbReference>
<keyword evidence="1" id="KW-0805">Transcription regulation</keyword>
<dbReference type="InterPro" id="IPR018062">
    <property type="entry name" value="HTH_AraC-typ_CS"/>
</dbReference>
<name>A0A4R5MC62_9BURK</name>
<dbReference type="SUPFAM" id="SSF46689">
    <property type="entry name" value="Homeodomain-like"/>
    <property type="match status" value="2"/>
</dbReference>
<dbReference type="Proteomes" id="UP000295722">
    <property type="component" value="Unassembled WGS sequence"/>
</dbReference>
<dbReference type="SMART" id="SM00342">
    <property type="entry name" value="HTH_ARAC"/>
    <property type="match status" value="1"/>
</dbReference>
<evidence type="ECO:0000256" key="1">
    <source>
        <dbReference type="ARBA" id="ARBA00023015"/>
    </source>
</evidence>
<dbReference type="InterPro" id="IPR052158">
    <property type="entry name" value="INH-QAR"/>
</dbReference>
<dbReference type="EMBL" id="SMRP01000003">
    <property type="protein sequence ID" value="TDG24530.1"/>
    <property type="molecule type" value="Genomic_DNA"/>
</dbReference>
<dbReference type="GO" id="GO:0003700">
    <property type="term" value="F:DNA-binding transcription factor activity"/>
    <property type="evidence" value="ECO:0007669"/>
    <property type="project" value="InterPro"/>
</dbReference>
<comment type="caution">
    <text evidence="6">The sequence shown here is derived from an EMBL/GenBank/DDBJ whole genome shotgun (WGS) entry which is preliminary data.</text>
</comment>
<proteinExistence type="predicted"/>
<dbReference type="AlphaFoldDB" id="A0A4R5MC62"/>
<dbReference type="PROSITE" id="PS01124">
    <property type="entry name" value="HTH_ARAC_FAMILY_2"/>
    <property type="match status" value="1"/>
</dbReference>
<dbReference type="OrthoDB" id="8543772at2"/>
<keyword evidence="3" id="KW-0804">Transcription</keyword>
<evidence type="ECO:0000256" key="2">
    <source>
        <dbReference type="ARBA" id="ARBA00023125"/>
    </source>
</evidence>
<dbReference type="InterPro" id="IPR029062">
    <property type="entry name" value="Class_I_gatase-like"/>
</dbReference>
<evidence type="ECO:0000256" key="4">
    <source>
        <dbReference type="SAM" id="MobiDB-lite"/>
    </source>
</evidence>
<feature type="region of interest" description="Disordered" evidence="4">
    <location>
        <begin position="1"/>
        <end position="29"/>
    </location>
</feature>
<organism evidence="6 7">
    <name type="scientific">Paraburkholderia silviterrae</name>
    <dbReference type="NCBI Taxonomy" id="2528715"/>
    <lineage>
        <taxon>Bacteria</taxon>
        <taxon>Pseudomonadati</taxon>
        <taxon>Pseudomonadota</taxon>
        <taxon>Betaproteobacteria</taxon>
        <taxon>Burkholderiales</taxon>
        <taxon>Burkholderiaceae</taxon>
        <taxon>Paraburkholderia</taxon>
    </lineage>
</organism>
<evidence type="ECO:0000259" key="5">
    <source>
        <dbReference type="PROSITE" id="PS01124"/>
    </source>
</evidence>
<keyword evidence="2" id="KW-0238">DNA-binding</keyword>
<dbReference type="GO" id="GO:0043565">
    <property type="term" value="F:sequence-specific DNA binding"/>
    <property type="evidence" value="ECO:0007669"/>
    <property type="project" value="InterPro"/>
</dbReference>
<evidence type="ECO:0000313" key="6">
    <source>
        <dbReference type="EMBL" id="TDG24530.1"/>
    </source>
</evidence>
<dbReference type="RefSeq" id="WP_133194375.1">
    <property type="nucleotide sequence ID" value="NZ_JBHUCW010000006.1"/>
</dbReference>
<dbReference type="PANTHER" id="PTHR43130:SF3">
    <property type="entry name" value="HTH-TYPE TRANSCRIPTIONAL REGULATOR RV1931C"/>
    <property type="match status" value="1"/>
</dbReference>
<evidence type="ECO:0000256" key="3">
    <source>
        <dbReference type="ARBA" id="ARBA00023163"/>
    </source>
</evidence>
<dbReference type="InterPro" id="IPR009057">
    <property type="entry name" value="Homeodomain-like_sf"/>
</dbReference>
<dbReference type="InterPro" id="IPR002818">
    <property type="entry name" value="DJ-1/PfpI"/>
</dbReference>
<feature type="compositionally biased region" description="Low complexity" evidence="4">
    <location>
        <begin position="13"/>
        <end position="29"/>
    </location>
</feature>
<feature type="domain" description="HTH araC/xylS-type" evidence="5">
    <location>
        <begin position="248"/>
        <end position="346"/>
    </location>
</feature>
<gene>
    <name evidence="6" type="ORF">EYW47_08200</name>
</gene>
<dbReference type="SUPFAM" id="SSF52317">
    <property type="entry name" value="Class I glutamine amidotransferase-like"/>
    <property type="match status" value="1"/>
</dbReference>
<dbReference type="PROSITE" id="PS00041">
    <property type="entry name" value="HTH_ARAC_FAMILY_1"/>
    <property type="match status" value="1"/>
</dbReference>
<protein>
    <submittedName>
        <fullName evidence="6">Helix-turn-helix domain-containing protein</fullName>
    </submittedName>
</protein>
<dbReference type="Gene3D" id="1.10.10.60">
    <property type="entry name" value="Homeodomain-like"/>
    <property type="match status" value="1"/>
</dbReference>
<accession>A0A4R5MC62</accession>
<keyword evidence="7" id="KW-1185">Reference proteome</keyword>
<dbReference type="Gene3D" id="3.40.50.880">
    <property type="match status" value="1"/>
</dbReference>
<dbReference type="InterPro" id="IPR018060">
    <property type="entry name" value="HTH_AraC"/>
</dbReference>
<dbReference type="CDD" id="cd03137">
    <property type="entry name" value="GATase1_AraC_1"/>
    <property type="match status" value="1"/>
</dbReference>
<evidence type="ECO:0000313" key="7">
    <source>
        <dbReference type="Proteomes" id="UP000295722"/>
    </source>
</evidence>
<dbReference type="Pfam" id="PF12833">
    <property type="entry name" value="HTH_18"/>
    <property type="match status" value="1"/>
</dbReference>